<keyword evidence="1" id="KW-0472">Membrane</keyword>
<reference evidence="3" key="1">
    <citation type="journal article" date="2014" name="Genome Announc.">
        <title>Draft Genome Sequences of Three Alkaliphilic Bacillus Strains, Bacillus wakoensis JCM 9140T, Bacillus akibai JCM 9157T, and Bacillus hemicellulosilyticus JCM 9152T.</title>
        <authorList>
            <person name="Yuki M."/>
            <person name="Oshima K."/>
            <person name="Suda W."/>
            <person name="Oshida Y."/>
            <person name="Kitamura K."/>
            <person name="Iida T."/>
            <person name="Hattori M."/>
            <person name="Ohkuma M."/>
        </authorList>
    </citation>
    <scope>NUCLEOTIDE SEQUENCE [LARGE SCALE GENOMIC DNA]</scope>
    <source>
        <strain evidence="3">JCM 9152</strain>
    </source>
</reference>
<keyword evidence="1" id="KW-0812">Transmembrane</keyword>
<organism evidence="3 4">
    <name type="scientific">Halalkalibacter hemicellulosilyticusJCM 9152</name>
    <dbReference type="NCBI Taxonomy" id="1236971"/>
    <lineage>
        <taxon>Bacteria</taxon>
        <taxon>Bacillati</taxon>
        <taxon>Bacillota</taxon>
        <taxon>Bacilli</taxon>
        <taxon>Bacillales</taxon>
        <taxon>Bacillaceae</taxon>
        <taxon>Halalkalibacter</taxon>
    </lineage>
</organism>
<proteinExistence type="predicted"/>
<evidence type="ECO:0000313" key="3">
    <source>
        <dbReference type="EMBL" id="GAE31045.1"/>
    </source>
</evidence>
<evidence type="ECO:0000313" key="4">
    <source>
        <dbReference type="Proteomes" id="UP000018895"/>
    </source>
</evidence>
<evidence type="ECO:0000256" key="1">
    <source>
        <dbReference type="SAM" id="Phobius"/>
    </source>
</evidence>
<dbReference type="InterPro" id="IPR028096">
    <property type="entry name" value="EfeO_Cupredoxin"/>
</dbReference>
<dbReference type="OrthoDB" id="9773354at2"/>
<protein>
    <recommendedName>
        <fullName evidence="2">EfeO-type cupredoxin-like domain-containing protein</fullName>
    </recommendedName>
</protein>
<gene>
    <name evidence="3" type="ORF">JCM9152_2483</name>
</gene>
<dbReference type="InterPro" id="IPR008972">
    <property type="entry name" value="Cupredoxin"/>
</dbReference>
<dbReference type="Pfam" id="PF13473">
    <property type="entry name" value="Cupredoxin_1"/>
    <property type="match status" value="1"/>
</dbReference>
<accession>W4QG27</accession>
<dbReference type="Proteomes" id="UP000018895">
    <property type="component" value="Unassembled WGS sequence"/>
</dbReference>
<feature type="domain" description="EfeO-type cupredoxin-like" evidence="2">
    <location>
        <begin position="65"/>
        <end position="134"/>
    </location>
</feature>
<feature type="transmembrane region" description="Helical" evidence="1">
    <location>
        <begin position="9"/>
        <end position="28"/>
    </location>
</feature>
<comment type="caution">
    <text evidence="3">The sequence shown here is derived from an EMBL/GenBank/DDBJ whole genome shotgun (WGS) entry which is preliminary data.</text>
</comment>
<dbReference type="SUPFAM" id="SSF49503">
    <property type="entry name" value="Cupredoxins"/>
    <property type="match status" value="1"/>
</dbReference>
<keyword evidence="1" id="KW-1133">Transmembrane helix</keyword>
<name>W4QG27_9BACI</name>
<dbReference type="Gene3D" id="2.60.40.420">
    <property type="entry name" value="Cupredoxins - blue copper proteins"/>
    <property type="match status" value="1"/>
</dbReference>
<dbReference type="EMBL" id="BAUU01000015">
    <property type="protein sequence ID" value="GAE31045.1"/>
    <property type="molecule type" value="Genomic_DNA"/>
</dbReference>
<dbReference type="RefSeq" id="WP_052015865.1">
    <property type="nucleotide sequence ID" value="NZ_BAUU01000015.1"/>
</dbReference>
<dbReference type="STRING" id="1236971.JCM9152_2483"/>
<dbReference type="AlphaFoldDB" id="W4QG27"/>
<sequence length="140" mass="15958">MTLVLIKKSWLYIAIVFICTLIGAYFYFQTSLGAITTVKPIGDEFELHMVTTEFKTTTEDGKEIESYRWDPGTVYIPKGKDITLRIYGVNGKEHPFQIEGTNISGTIRKGEETVLQLHFKEEGIYRLICTAHSTIDHHAQ</sequence>
<keyword evidence="4" id="KW-1185">Reference proteome</keyword>
<evidence type="ECO:0000259" key="2">
    <source>
        <dbReference type="Pfam" id="PF13473"/>
    </source>
</evidence>